<sequence>MRLLILRVLQTKTTVPHLPTNFPINFGPFNFSAQRRWRKPENTAQTRLESRTRDLKLDRLMSRLRKLGFALHLFDLMSKRRGPFVSVQIMSRWAGVVGLRINVGEFLRKYPHVFEIFTHPLKRNLCCRVTSKMLDLVDEERVLTQERELENVRTLKKLLMMSKSGTLRIHALRLVRRELGLPRDFRDSILQKYSNDFKLIDFEIVGLVDRDGGLATEEVEKWREKEYREKWLSEYETKYAFPINFPTGFKIEKGLKENVKNWQRMPYVKPYENEIARSHASGAIQRSEKRVVGILHEFLSLTVEKMVEVERLAHFRRDLGIDVNVRELLLKHPGIFQISTKGNGQTVFLREAYNKDGLVEPDPIYVVRRKMLDLLLLGCRDTRELKSREATKEARRVVTDDSVKGSADSKRGGYSLFEDSDDTCHTPKEELNKSH</sequence>
<dbReference type="AlphaFoldDB" id="A0AAD3P4D3"/>
<gene>
    <name evidence="3" type="ORF">Nepgr_001385</name>
</gene>
<dbReference type="Proteomes" id="UP001279734">
    <property type="component" value="Unassembled WGS sequence"/>
</dbReference>
<accession>A0AAD3P4D3</accession>
<evidence type="ECO:0000259" key="2">
    <source>
        <dbReference type="Pfam" id="PF11955"/>
    </source>
</evidence>
<organism evidence="3 4">
    <name type="scientific">Nepenthes gracilis</name>
    <name type="common">Slender pitcher plant</name>
    <dbReference type="NCBI Taxonomy" id="150966"/>
    <lineage>
        <taxon>Eukaryota</taxon>
        <taxon>Viridiplantae</taxon>
        <taxon>Streptophyta</taxon>
        <taxon>Embryophyta</taxon>
        <taxon>Tracheophyta</taxon>
        <taxon>Spermatophyta</taxon>
        <taxon>Magnoliopsida</taxon>
        <taxon>eudicotyledons</taxon>
        <taxon>Gunneridae</taxon>
        <taxon>Pentapetalae</taxon>
        <taxon>Caryophyllales</taxon>
        <taxon>Nepenthaceae</taxon>
        <taxon>Nepenthes</taxon>
    </lineage>
</organism>
<name>A0AAD3P4D3_NEPGR</name>
<comment type="caution">
    <text evidence="3">The sequence shown here is derived from an EMBL/GenBank/DDBJ whole genome shotgun (WGS) entry which is preliminary data.</text>
</comment>
<evidence type="ECO:0000313" key="4">
    <source>
        <dbReference type="Proteomes" id="UP001279734"/>
    </source>
</evidence>
<dbReference type="InterPro" id="IPR021099">
    <property type="entry name" value="PORR_domain"/>
</dbReference>
<protein>
    <recommendedName>
        <fullName evidence="2">PORR domain-containing protein</fullName>
    </recommendedName>
</protein>
<feature type="region of interest" description="Disordered" evidence="1">
    <location>
        <begin position="391"/>
        <end position="435"/>
    </location>
</feature>
<dbReference type="GO" id="GO:0003723">
    <property type="term" value="F:RNA binding"/>
    <property type="evidence" value="ECO:0007669"/>
    <property type="project" value="InterPro"/>
</dbReference>
<proteinExistence type="predicted"/>
<keyword evidence="4" id="KW-1185">Reference proteome</keyword>
<reference evidence="3" key="1">
    <citation type="submission" date="2023-05" db="EMBL/GenBank/DDBJ databases">
        <title>Nepenthes gracilis genome sequencing.</title>
        <authorList>
            <person name="Fukushima K."/>
        </authorList>
    </citation>
    <scope>NUCLEOTIDE SEQUENCE</scope>
    <source>
        <strain evidence="3">SING2019-196</strain>
    </source>
</reference>
<feature type="compositionally biased region" description="Basic and acidic residues" evidence="1">
    <location>
        <begin position="422"/>
        <end position="435"/>
    </location>
</feature>
<feature type="domain" description="PORR" evidence="2">
    <location>
        <begin position="53"/>
        <end position="378"/>
    </location>
</feature>
<dbReference type="EMBL" id="BSYO01000001">
    <property type="protein sequence ID" value="GMG99545.1"/>
    <property type="molecule type" value="Genomic_DNA"/>
</dbReference>
<feature type="compositionally biased region" description="Basic and acidic residues" evidence="1">
    <location>
        <begin position="391"/>
        <end position="411"/>
    </location>
</feature>
<dbReference type="PANTHER" id="PTHR31476">
    <property type="entry name" value="PROTEIN WHAT'S THIS FACTOR 1 HOMOLOG, CHLOROPLASTIC"/>
    <property type="match status" value="1"/>
</dbReference>
<evidence type="ECO:0000313" key="3">
    <source>
        <dbReference type="EMBL" id="GMG99545.1"/>
    </source>
</evidence>
<dbReference type="Pfam" id="PF11955">
    <property type="entry name" value="PORR"/>
    <property type="match status" value="1"/>
</dbReference>
<dbReference type="InterPro" id="IPR045040">
    <property type="entry name" value="PORR_fam"/>
</dbReference>
<evidence type="ECO:0000256" key="1">
    <source>
        <dbReference type="SAM" id="MobiDB-lite"/>
    </source>
</evidence>
<dbReference type="PANTHER" id="PTHR31476:SF12">
    <property type="entry name" value="UBIQUITIN CARBOXYL-TERMINAL HYDROLASE FAMILY PROTEIN"/>
    <property type="match status" value="1"/>
</dbReference>